<proteinExistence type="predicted"/>
<accession>A0A6A4STP8</accession>
<evidence type="ECO:0000313" key="2">
    <source>
        <dbReference type="Proteomes" id="UP000438429"/>
    </source>
</evidence>
<reference evidence="1 2" key="1">
    <citation type="submission" date="2019-06" db="EMBL/GenBank/DDBJ databases">
        <title>Draft genomes of female and male turbot (Scophthalmus maximus).</title>
        <authorList>
            <person name="Xu H."/>
            <person name="Xu X.-W."/>
            <person name="Shao C."/>
            <person name="Chen S."/>
        </authorList>
    </citation>
    <scope>NUCLEOTIDE SEQUENCE [LARGE SCALE GENOMIC DNA]</scope>
    <source>
        <strain evidence="1">Ysfricsl-2016a</strain>
        <tissue evidence="1">Blood</tissue>
    </source>
</reference>
<sequence>MIKIAEKYGYVCLSSEIRSERNEKSSRKRRKKPTTLFSFPGYICNSYCPRKKIEMNVPDDEQQQQQQQQRRLVKNDLFTLHQLHVLLFLSRFEKLVTSYDFSWKEEAFRGKRVEFDKFQLFCCCLSVENISDKFRLPCKSEVDNYALVRPIRSKCVPVNLPAGDSCLVWPLHITSTDANMSDPAPSTSRLIQHRMR</sequence>
<dbReference type="AlphaFoldDB" id="A0A6A4STP8"/>
<protein>
    <submittedName>
        <fullName evidence="1">Uncharacterized protein</fullName>
    </submittedName>
</protein>
<dbReference type="EMBL" id="VEVO01000011">
    <property type="protein sequence ID" value="KAF0034411.1"/>
    <property type="molecule type" value="Genomic_DNA"/>
</dbReference>
<evidence type="ECO:0000313" key="1">
    <source>
        <dbReference type="EMBL" id="KAF0034411.1"/>
    </source>
</evidence>
<dbReference type="Proteomes" id="UP000438429">
    <property type="component" value="Unassembled WGS sequence"/>
</dbReference>
<organism evidence="1 2">
    <name type="scientific">Scophthalmus maximus</name>
    <name type="common">Turbot</name>
    <name type="synonym">Psetta maxima</name>
    <dbReference type="NCBI Taxonomy" id="52904"/>
    <lineage>
        <taxon>Eukaryota</taxon>
        <taxon>Metazoa</taxon>
        <taxon>Chordata</taxon>
        <taxon>Craniata</taxon>
        <taxon>Vertebrata</taxon>
        <taxon>Euteleostomi</taxon>
        <taxon>Actinopterygii</taxon>
        <taxon>Neopterygii</taxon>
        <taxon>Teleostei</taxon>
        <taxon>Neoteleostei</taxon>
        <taxon>Acanthomorphata</taxon>
        <taxon>Carangaria</taxon>
        <taxon>Pleuronectiformes</taxon>
        <taxon>Pleuronectoidei</taxon>
        <taxon>Scophthalmidae</taxon>
        <taxon>Scophthalmus</taxon>
    </lineage>
</organism>
<gene>
    <name evidence="1" type="ORF">F2P81_012169</name>
</gene>
<name>A0A6A4STP8_SCOMX</name>
<comment type="caution">
    <text evidence="1">The sequence shown here is derived from an EMBL/GenBank/DDBJ whole genome shotgun (WGS) entry which is preliminary data.</text>
</comment>